<proteinExistence type="predicted"/>
<accession>A0A8H9XXW2</accession>
<reference evidence="1" key="1">
    <citation type="submission" date="2020-06" db="EMBL/GenBank/DDBJ databases">
        <title>REHAB project genomes.</title>
        <authorList>
            <person name="Shaw L.P."/>
        </authorList>
    </citation>
    <scope>NUCLEOTIDE SEQUENCE</scope>
    <source>
        <strain evidence="1">RHBSTW-00474</strain>
    </source>
</reference>
<evidence type="ECO:0000313" key="2">
    <source>
        <dbReference type="Proteomes" id="UP000622722"/>
    </source>
</evidence>
<comment type="caution">
    <text evidence="1">The sequence shown here is derived from an EMBL/GenBank/DDBJ whole genome shotgun (WGS) entry which is preliminary data.</text>
</comment>
<sequence>AGNGLAPYAHLILMTFTREGRPCVFEPWGFYTASKTGVDDLLDLQGNGHTQLLDMQFDSGYWITSLYQVKDAKWQRVRGWFGKLSYPALTRFTYTPNRKLVLKPIAGRDPQTEDLALTQRCLIKGDVL</sequence>
<evidence type="ECO:0000313" key="1">
    <source>
        <dbReference type="EMBL" id="MBA7723010.1"/>
    </source>
</evidence>
<feature type="non-terminal residue" evidence="1">
    <location>
        <position position="128"/>
    </location>
</feature>
<feature type="non-terminal residue" evidence="1">
    <location>
        <position position="1"/>
    </location>
</feature>
<dbReference type="AlphaFoldDB" id="A0A8H9XXW2"/>
<protein>
    <submittedName>
        <fullName evidence="1">Uncharacterized protein</fullName>
    </submittedName>
</protein>
<name>A0A8H9XXW2_ECOLX</name>
<gene>
    <name evidence="1" type="ORF">HV209_31425</name>
</gene>
<dbReference type="Proteomes" id="UP000622722">
    <property type="component" value="Unassembled WGS sequence"/>
</dbReference>
<organism evidence="1 2">
    <name type="scientific">Escherichia coli</name>
    <dbReference type="NCBI Taxonomy" id="562"/>
    <lineage>
        <taxon>Bacteria</taxon>
        <taxon>Pseudomonadati</taxon>
        <taxon>Pseudomonadota</taxon>
        <taxon>Gammaproteobacteria</taxon>
        <taxon>Enterobacterales</taxon>
        <taxon>Enterobacteriaceae</taxon>
        <taxon>Escherichia</taxon>
    </lineage>
</organism>
<dbReference type="EMBL" id="JABXPW010000232">
    <property type="protein sequence ID" value="MBA7723010.1"/>
    <property type="molecule type" value="Genomic_DNA"/>
</dbReference>